<proteinExistence type="predicted"/>
<keyword evidence="2" id="KW-1185">Reference proteome</keyword>
<dbReference type="EMBL" id="JACHCB010000005">
    <property type="protein sequence ID" value="MBB6109611.1"/>
    <property type="molecule type" value="Genomic_DNA"/>
</dbReference>
<accession>A0ABR6PIZ9</accession>
<organism evidence="1 2">
    <name type="scientific">Mucilaginibacter lappiensis</name>
    <dbReference type="NCBI Taxonomy" id="354630"/>
    <lineage>
        <taxon>Bacteria</taxon>
        <taxon>Pseudomonadati</taxon>
        <taxon>Bacteroidota</taxon>
        <taxon>Sphingobacteriia</taxon>
        <taxon>Sphingobacteriales</taxon>
        <taxon>Sphingobacteriaceae</taxon>
        <taxon>Mucilaginibacter</taxon>
    </lineage>
</organism>
<sequence length="39" mass="4456">MLSIKSVNHVNPLFKKFAYIQEGAPTTFNLKEMILFAVD</sequence>
<dbReference type="Proteomes" id="UP000541583">
    <property type="component" value="Unassembled WGS sequence"/>
</dbReference>
<evidence type="ECO:0000313" key="2">
    <source>
        <dbReference type="Proteomes" id="UP000541583"/>
    </source>
</evidence>
<protein>
    <submittedName>
        <fullName evidence="1">Uncharacterized protein</fullName>
    </submittedName>
</protein>
<evidence type="ECO:0000313" key="1">
    <source>
        <dbReference type="EMBL" id="MBB6109611.1"/>
    </source>
</evidence>
<comment type="caution">
    <text evidence="1">The sequence shown here is derived from an EMBL/GenBank/DDBJ whole genome shotgun (WGS) entry which is preliminary data.</text>
</comment>
<reference evidence="1 2" key="1">
    <citation type="submission" date="2020-08" db="EMBL/GenBank/DDBJ databases">
        <title>Genomic Encyclopedia of Type Strains, Phase IV (KMG-V): Genome sequencing to study the core and pangenomes of soil and plant-associated prokaryotes.</title>
        <authorList>
            <person name="Whitman W."/>
        </authorList>
    </citation>
    <scope>NUCLEOTIDE SEQUENCE [LARGE SCALE GENOMIC DNA]</scope>
    <source>
        <strain evidence="1 2">ANJLi2</strain>
    </source>
</reference>
<gene>
    <name evidence="1" type="ORF">HDF23_002360</name>
</gene>
<name>A0ABR6PIZ9_9SPHI</name>